<dbReference type="EMBL" id="JABSTQ010010618">
    <property type="protein sequence ID" value="KAG0419488.1"/>
    <property type="molecule type" value="Genomic_DNA"/>
</dbReference>
<proteinExistence type="predicted"/>
<organism evidence="1 2">
    <name type="scientific">Ixodes persulcatus</name>
    <name type="common">Taiga tick</name>
    <dbReference type="NCBI Taxonomy" id="34615"/>
    <lineage>
        <taxon>Eukaryota</taxon>
        <taxon>Metazoa</taxon>
        <taxon>Ecdysozoa</taxon>
        <taxon>Arthropoda</taxon>
        <taxon>Chelicerata</taxon>
        <taxon>Arachnida</taxon>
        <taxon>Acari</taxon>
        <taxon>Parasitiformes</taxon>
        <taxon>Ixodida</taxon>
        <taxon>Ixodoidea</taxon>
        <taxon>Ixodidae</taxon>
        <taxon>Ixodinae</taxon>
        <taxon>Ixodes</taxon>
    </lineage>
</organism>
<sequence length="208" mass="23693">MSYAMPNSLSSLPEPERQRYRKKLCVDGVALKATPNAAHKACWTSDVELLSLKSTAHVELSERDIKAFGTVRANRKGMRTNFPSDKEMKRGDIASFSVDGIACVKWMDNRAVLLLSNFISPVQTVLVQRQSAGRKEKMDVHCPLVVKEYNKAMGGVDLMDQKKVTYEVDRRAKIKYYLRICFDLLDIGVNNAYIYYMKLQAKMLIFLL</sequence>
<dbReference type="Proteomes" id="UP000805193">
    <property type="component" value="Unassembled WGS sequence"/>
</dbReference>
<accession>A0AC60PGR3</accession>
<gene>
    <name evidence="1" type="ORF">HPB47_004067</name>
</gene>
<name>A0AC60PGR3_IXOPE</name>
<reference evidence="1 2" key="1">
    <citation type="journal article" date="2020" name="Cell">
        <title>Large-Scale Comparative Analyses of Tick Genomes Elucidate Their Genetic Diversity and Vector Capacities.</title>
        <authorList>
            <consortium name="Tick Genome and Microbiome Consortium (TIGMIC)"/>
            <person name="Jia N."/>
            <person name="Wang J."/>
            <person name="Shi W."/>
            <person name="Du L."/>
            <person name="Sun Y."/>
            <person name="Zhan W."/>
            <person name="Jiang J.F."/>
            <person name="Wang Q."/>
            <person name="Zhang B."/>
            <person name="Ji P."/>
            <person name="Bell-Sakyi L."/>
            <person name="Cui X.M."/>
            <person name="Yuan T.T."/>
            <person name="Jiang B.G."/>
            <person name="Yang W.F."/>
            <person name="Lam T.T."/>
            <person name="Chang Q.C."/>
            <person name="Ding S.J."/>
            <person name="Wang X.J."/>
            <person name="Zhu J.G."/>
            <person name="Ruan X.D."/>
            <person name="Zhao L."/>
            <person name="Wei J.T."/>
            <person name="Ye R.Z."/>
            <person name="Que T.C."/>
            <person name="Du C.H."/>
            <person name="Zhou Y.H."/>
            <person name="Cheng J.X."/>
            <person name="Dai P.F."/>
            <person name="Guo W.B."/>
            <person name="Han X.H."/>
            <person name="Huang E.J."/>
            <person name="Li L.F."/>
            <person name="Wei W."/>
            <person name="Gao Y.C."/>
            <person name="Liu J.Z."/>
            <person name="Shao H.Z."/>
            <person name="Wang X."/>
            <person name="Wang C.C."/>
            <person name="Yang T.C."/>
            <person name="Huo Q.B."/>
            <person name="Li W."/>
            <person name="Chen H.Y."/>
            <person name="Chen S.E."/>
            <person name="Zhou L.G."/>
            <person name="Ni X.B."/>
            <person name="Tian J.H."/>
            <person name="Sheng Y."/>
            <person name="Liu T."/>
            <person name="Pan Y.S."/>
            <person name="Xia L.Y."/>
            <person name="Li J."/>
            <person name="Zhao F."/>
            <person name="Cao W.C."/>
        </authorList>
    </citation>
    <scope>NUCLEOTIDE SEQUENCE [LARGE SCALE GENOMIC DNA]</scope>
    <source>
        <strain evidence="1">Iper-2018</strain>
    </source>
</reference>
<evidence type="ECO:0000313" key="2">
    <source>
        <dbReference type="Proteomes" id="UP000805193"/>
    </source>
</evidence>
<comment type="caution">
    <text evidence="1">The sequence shown here is derived from an EMBL/GenBank/DDBJ whole genome shotgun (WGS) entry which is preliminary data.</text>
</comment>
<evidence type="ECO:0000313" key="1">
    <source>
        <dbReference type="EMBL" id="KAG0419488.1"/>
    </source>
</evidence>
<protein>
    <submittedName>
        <fullName evidence="1">Uncharacterized protein</fullName>
    </submittedName>
</protein>
<keyword evidence="2" id="KW-1185">Reference proteome</keyword>